<evidence type="ECO:0000256" key="2">
    <source>
        <dbReference type="ARBA" id="ARBA00022679"/>
    </source>
</evidence>
<protein>
    <submittedName>
        <fullName evidence="5">Methyltransferase domain protein</fullName>
    </submittedName>
</protein>
<organism evidence="5">
    <name type="scientific">uncultured delta proteobacterium</name>
    <dbReference type="NCBI Taxonomy" id="34034"/>
    <lineage>
        <taxon>Bacteria</taxon>
        <taxon>Deltaproteobacteria</taxon>
        <taxon>environmental samples</taxon>
    </lineage>
</organism>
<dbReference type="InterPro" id="IPR013216">
    <property type="entry name" value="Methyltransf_11"/>
</dbReference>
<dbReference type="Gene3D" id="3.40.50.150">
    <property type="entry name" value="Vaccinia Virus protein VP39"/>
    <property type="match status" value="1"/>
</dbReference>
<dbReference type="EMBL" id="FLUQ01000001">
    <property type="protein sequence ID" value="SBV90942.1"/>
    <property type="molecule type" value="Genomic_DNA"/>
</dbReference>
<reference evidence="5" key="1">
    <citation type="submission" date="2016-04" db="EMBL/GenBank/DDBJ databases">
        <authorList>
            <person name="Evans L.H."/>
            <person name="Alamgir A."/>
            <person name="Owens N."/>
            <person name="Weber N.D."/>
            <person name="Virtaneva K."/>
            <person name="Barbian K."/>
            <person name="Babar A."/>
            <person name="Rosenke K."/>
        </authorList>
    </citation>
    <scope>NUCLEOTIDE SEQUENCE</scope>
    <source>
        <strain evidence="5">86</strain>
    </source>
</reference>
<dbReference type="GO" id="GO:0032259">
    <property type="term" value="P:methylation"/>
    <property type="evidence" value="ECO:0007669"/>
    <property type="project" value="UniProtKB-KW"/>
</dbReference>
<evidence type="ECO:0000259" key="4">
    <source>
        <dbReference type="Pfam" id="PF08241"/>
    </source>
</evidence>
<dbReference type="PANTHER" id="PTHR43464">
    <property type="entry name" value="METHYLTRANSFERASE"/>
    <property type="match status" value="1"/>
</dbReference>
<dbReference type="CDD" id="cd02440">
    <property type="entry name" value="AdoMet_MTases"/>
    <property type="match status" value="1"/>
</dbReference>
<dbReference type="PANTHER" id="PTHR43464:SF19">
    <property type="entry name" value="UBIQUINONE BIOSYNTHESIS O-METHYLTRANSFERASE, MITOCHONDRIAL"/>
    <property type="match status" value="1"/>
</dbReference>
<gene>
    <name evidence="5" type="ORF">KL86DPRO_10112</name>
</gene>
<sequence>MPPDSYGSAARWYGWTASRALRPAHERLAALCAARKFSRVVDIGCGTGHLAAMLAARGVAVTGVDASPAMLARAARIPWREPAPLFVLGGVPLPFPPRSFDAAVLSLVLHESDDEPETLLAEVLRVAPVCLVLEWRMPERNLDLPGQILVHAIERLAGKRHYARFRNFVRGGYLHGAAHRAKARVADEEPLMGGTMVLAEVIANSS</sequence>
<evidence type="ECO:0000256" key="1">
    <source>
        <dbReference type="ARBA" id="ARBA00022603"/>
    </source>
</evidence>
<dbReference type="Pfam" id="PF08241">
    <property type="entry name" value="Methyltransf_11"/>
    <property type="match status" value="1"/>
</dbReference>
<keyword evidence="2 5" id="KW-0808">Transferase</keyword>
<evidence type="ECO:0000256" key="3">
    <source>
        <dbReference type="ARBA" id="ARBA00022691"/>
    </source>
</evidence>
<dbReference type="InterPro" id="IPR029063">
    <property type="entry name" value="SAM-dependent_MTases_sf"/>
</dbReference>
<proteinExistence type="predicted"/>
<dbReference type="SUPFAM" id="SSF53335">
    <property type="entry name" value="S-adenosyl-L-methionine-dependent methyltransferases"/>
    <property type="match status" value="1"/>
</dbReference>
<evidence type="ECO:0000313" key="5">
    <source>
        <dbReference type="EMBL" id="SBV90942.1"/>
    </source>
</evidence>
<feature type="domain" description="Methyltransferase type 11" evidence="4">
    <location>
        <begin position="41"/>
        <end position="126"/>
    </location>
</feature>
<keyword evidence="3" id="KW-0949">S-adenosyl-L-methionine</keyword>
<dbReference type="GO" id="GO:0008757">
    <property type="term" value="F:S-adenosylmethionine-dependent methyltransferase activity"/>
    <property type="evidence" value="ECO:0007669"/>
    <property type="project" value="InterPro"/>
</dbReference>
<keyword evidence="1 5" id="KW-0489">Methyltransferase</keyword>
<dbReference type="AlphaFoldDB" id="A0A212IUU0"/>
<accession>A0A212IUU0</accession>
<name>A0A212IUU0_9DELT</name>